<dbReference type="AlphaFoldDB" id="A0A1H8I7J2"/>
<feature type="signal peptide" evidence="1">
    <location>
        <begin position="1"/>
        <end position="18"/>
    </location>
</feature>
<dbReference type="EMBL" id="FOCO01000019">
    <property type="protein sequence ID" value="SEN63828.1"/>
    <property type="molecule type" value="Genomic_DNA"/>
</dbReference>
<protein>
    <submittedName>
        <fullName evidence="2">Uncharacterized protein</fullName>
    </submittedName>
</protein>
<name>A0A1H8I7J2_9RHOB</name>
<dbReference type="Proteomes" id="UP000183002">
    <property type="component" value="Unassembled WGS sequence"/>
</dbReference>
<organism evidence="2 3">
    <name type="scientific">Pseudorhodobacter antarcticus</name>
    <dbReference type="NCBI Taxonomy" id="1077947"/>
    <lineage>
        <taxon>Bacteria</taxon>
        <taxon>Pseudomonadati</taxon>
        <taxon>Pseudomonadota</taxon>
        <taxon>Alphaproteobacteria</taxon>
        <taxon>Rhodobacterales</taxon>
        <taxon>Paracoccaceae</taxon>
        <taxon>Pseudorhodobacter</taxon>
    </lineage>
</organism>
<accession>A0A1H8I7J2</accession>
<sequence>MSTSKKAILALCTFAFLAACGGAKETETVYIEDTAVSAEPTYTGKYK</sequence>
<proteinExistence type="predicted"/>
<evidence type="ECO:0000256" key="1">
    <source>
        <dbReference type="SAM" id="SignalP"/>
    </source>
</evidence>
<dbReference type="RefSeq" id="WP_175469285.1">
    <property type="nucleotide sequence ID" value="NZ_FOCO01000019.1"/>
</dbReference>
<reference evidence="2 3" key="1">
    <citation type="submission" date="2016-10" db="EMBL/GenBank/DDBJ databases">
        <authorList>
            <person name="de Groot N.N."/>
        </authorList>
    </citation>
    <scope>NUCLEOTIDE SEQUENCE [LARGE SCALE GENOMIC DNA]</scope>
    <source>
        <strain evidence="2 3">CGMCC 1.10836</strain>
    </source>
</reference>
<keyword evidence="1" id="KW-0732">Signal</keyword>
<dbReference type="STRING" id="1077947.SAMN05216227_101923"/>
<dbReference type="PROSITE" id="PS51257">
    <property type="entry name" value="PROKAR_LIPOPROTEIN"/>
    <property type="match status" value="1"/>
</dbReference>
<keyword evidence="3" id="KW-1185">Reference proteome</keyword>
<evidence type="ECO:0000313" key="2">
    <source>
        <dbReference type="EMBL" id="SEN63828.1"/>
    </source>
</evidence>
<evidence type="ECO:0000313" key="3">
    <source>
        <dbReference type="Proteomes" id="UP000183002"/>
    </source>
</evidence>
<gene>
    <name evidence="2" type="ORF">SAMN05216227_101923</name>
</gene>
<feature type="chain" id="PRO_5010227580" evidence="1">
    <location>
        <begin position="19"/>
        <end position="47"/>
    </location>
</feature>